<evidence type="ECO:0000256" key="3">
    <source>
        <dbReference type="ARBA" id="ARBA00005760"/>
    </source>
</evidence>
<keyword evidence="12" id="KW-0539">Nucleus</keyword>
<feature type="compositionally biased region" description="Low complexity" evidence="13">
    <location>
        <begin position="659"/>
        <end position="670"/>
    </location>
</feature>
<dbReference type="Proteomes" id="UP000005239">
    <property type="component" value="Unassembled WGS sequence"/>
</dbReference>
<evidence type="ECO:0000313" key="16">
    <source>
        <dbReference type="Proteomes" id="UP000005239"/>
    </source>
</evidence>
<feature type="transmembrane region" description="Helical" evidence="14">
    <location>
        <begin position="87"/>
        <end position="108"/>
    </location>
</feature>
<dbReference type="GO" id="GO:0030674">
    <property type="term" value="F:protein-macromolecule adaptor activity"/>
    <property type="evidence" value="ECO:0000318"/>
    <property type="project" value="GO_Central"/>
</dbReference>
<keyword evidence="4" id="KW-0813">Transport</keyword>
<accession>A0A8R1U8S5</accession>
<evidence type="ECO:0000256" key="2">
    <source>
        <dbReference type="ARBA" id="ARBA00004567"/>
    </source>
</evidence>
<evidence type="ECO:0000256" key="12">
    <source>
        <dbReference type="ARBA" id="ARBA00023242"/>
    </source>
</evidence>
<keyword evidence="5 14" id="KW-0812">Transmembrane</keyword>
<dbReference type="Pfam" id="PF00635">
    <property type="entry name" value="Motile_Sperm"/>
    <property type="match status" value="1"/>
</dbReference>
<evidence type="ECO:0000256" key="4">
    <source>
        <dbReference type="ARBA" id="ARBA00022448"/>
    </source>
</evidence>
<feature type="transmembrane region" description="Helical" evidence="14">
    <location>
        <begin position="169"/>
        <end position="191"/>
    </location>
</feature>
<dbReference type="AlphaFoldDB" id="A0A2A6C1Q1"/>
<evidence type="ECO:0000256" key="13">
    <source>
        <dbReference type="SAM" id="MobiDB-lite"/>
    </source>
</evidence>
<evidence type="ECO:0000256" key="5">
    <source>
        <dbReference type="ARBA" id="ARBA00022692"/>
    </source>
</evidence>
<dbReference type="InterPro" id="IPR008962">
    <property type="entry name" value="PapD-like_sf"/>
</dbReference>
<reference evidence="15" key="2">
    <citation type="submission" date="2022-06" db="UniProtKB">
        <authorList>
            <consortium name="EnsemblMetazoa"/>
        </authorList>
    </citation>
    <scope>IDENTIFICATION</scope>
    <source>
        <strain evidence="15">PS312</strain>
    </source>
</reference>
<keyword evidence="10" id="KW-0906">Nuclear pore complex</keyword>
<organism evidence="15 16">
    <name type="scientific">Pristionchus pacificus</name>
    <name type="common">Parasitic nematode worm</name>
    <dbReference type="NCBI Taxonomy" id="54126"/>
    <lineage>
        <taxon>Eukaryota</taxon>
        <taxon>Metazoa</taxon>
        <taxon>Ecdysozoa</taxon>
        <taxon>Nematoda</taxon>
        <taxon>Chromadorea</taxon>
        <taxon>Rhabditida</taxon>
        <taxon>Rhabditina</taxon>
        <taxon>Diplogasteromorpha</taxon>
        <taxon>Diplogasteroidea</taxon>
        <taxon>Neodiplogasteridae</taxon>
        <taxon>Pristionchus</taxon>
    </lineage>
</organism>
<dbReference type="PANTHER" id="PTHR13269">
    <property type="entry name" value="NUCLEOPORIN NDC1"/>
    <property type="match status" value="1"/>
</dbReference>
<dbReference type="PROSITE" id="PS50202">
    <property type="entry name" value="MSP"/>
    <property type="match status" value="1"/>
</dbReference>
<feature type="transmembrane region" description="Helical" evidence="14">
    <location>
        <begin position="289"/>
        <end position="306"/>
    </location>
</feature>
<dbReference type="GO" id="GO:0070762">
    <property type="term" value="C:nuclear pore transmembrane ring"/>
    <property type="evidence" value="ECO:0000318"/>
    <property type="project" value="GO_Central"/>
</dbReference>
<keyword evidence="6" id="KW-0509">mRNA transport</keyword>
<keyword evidence="8 14" id="KW-1133">Transmembrane helix</keyword>
<accession>A0A2A6C1Q1</accession>
<evidence type="ECO:0000256" key="6">
    <source>
        <dbReference type="ARBA" id="ARBA00022816"/>
    </source>
</evidence>
<evidence type="ECO:0000256" key="14">
    <source>
        <dbReference type="SAM" id="Phobius"/>
    </source>
</evidence>
<dbReference type="GO" id="GO:0031965">
    <property type="term" value="C:nuclear membrane"/>
    <property type="evidence" value="ECO:0007669"/>
    <property type="project" value="UniProtKB-SubCell"/>
</dbReference>
<dbReference type="Gene3D" id="2.60.40.10">
    <property type="entry name" value="Immunoglobulins"/>
    <property type="match status" value="1"/>
</dbReference>
<reference evidence="16" key="1">
    <citation type="journal article" date="2008" name="Nat. Genet.">
        <title>The Pristionchus pacificus genome provides a unique perspective on nematode lifestyle and parasitism.</title>
        <authorList>
            <person name="Dieterich C."/>
            <person name="Clifton S.W."/>
            <person name="Schuster L.N."/>
            <person name="Chinwalla A."/>
            <person name="Delehaunty K."/>
            <person name="Dinkelacker I."/>
            <person name="Fulton L."/>
            <person name="Fulton R."/>
            <person name="Godfrey J."/>
            <person name="Minx P."/>
            <person name="Mitreva M."/>
            <person name="Roeseler W."/>
            <person name="Tian H."/>
            <person name="Witte H."/>
            <person name="Yang S.P."/>
            <person name="Wilson R.K."/>
            <person name="Sommer R.J."/>
        </authorList>
    </citation>
    <scope>NUCLEOTIDE SEQUENCE [LARGE SCALE GENOMIC DNA]</scope>
    <source>
        <strain evidence="16">PS312</strain>
    </source>
</reference>
<sequence>CQSEEPPRSVALGMDSFLGGTAGPASHSFYEYEYAKADLSSSRLSARSGPASPPHSGMIHTQQPLILPSIFDQIGDWFKGVIDRRKVLAAAVSAGCSVALFFVLTALLQWSPWAPFASVYGAVCLLFSFSMWTAAIVVFVAAFLALALTTLTLAGPDSTRRLCVLRKDAWGAAAVLFLSQMVLVAATYSMAQTPMDSARWLFTLIAVVASSTHVIFRLDYRLVFGTFGSKLSLALWECISLEAESPLAVAAKEAVLLYRLIMAASIVIGSLLLGCSSTLIALLSPSLHLSLLLMTGAVLFLGRAHVRLTREIVMKPIHFPLPPPHAVRSPTPAQTRTMLNVLEASEPTLKVFALTGLARLSRVMGDRRLEIFSLSQPGGHPRNWTSIKNACVRVIDDAREKVECATRTVIGRVGPINYDDDDEGVDRQMLLMPDRMRQQVYSSAIRTRHARSLRATAALAPRAPVKPTMMERIKRFLDVPVGVVSRHDATLVQLASESIHLLVVASFDEDRYGVVQRDLAEVLRAILRAANAIREHFRARNARATGSEEDAPLVAMDEALVTAVYQIKNQFGDCLRSLALTKEEFAAIDMIECPSSSNSPLLTLLASYLNEYCFTKGEGASLSYFVPFENGRASAPARMAEKSKEKSKMSKVGGGGGSKETTSAATSVKSVKSEQKSVQRSMVTSLAEPDVQTDDREIKKEDKKLSVDPEEGQFLEGGGKQEFMLVNTMDSPIAVKIKCSNNAMYRVTSVYLKIDTNQISTLSVTRMPGPAKNDKLVAAYCPIEGGIKDPKEAMSKYEAKGKKCQIIRIMLKVVKVVNADDMVVPDPSREAVS</sequence>
<evidence type="ECO:0000256" key="10">
    <source>
        <dbReference type="ARBA" id="ARBA00023132"/>
    </source>
</evidence>
<feature type="transmembrane region" description="Helical" evidence="14">
    <location>
        <begin position="197"/>
        <end position="216"/>
    </location>
</feature>
<feature type="region of interest" description="Disordered" evidence="13">
    <location>
        <begin position="635"/>
        <end position="712"/>
    </location>
</feature>
<feature type="compositionally biased region" description="Basic and acidic residues" evidence="13">
    <location>
        <begin position="639"/>
        <end position="648"/>
    </location>
</feature>
<keyword evidence="7" id="KW-0653">Protein transport</keyword>
<gene>
    <name evidence="15" type="primary">WBGene00099070</name>
</gene>
<evidence type="ECO:0000256" key="1">
    <source>
        <dbReference type="ARBA" id="ARBA00004232"/>
    </source>
</evidence>
<dbReference type="PANTHER" id="PTHR13269:SF6">
    <property type="entry name" value="NUCLEOPORIN NDC1"/>
    <property type="match status" value="1"/>
</dbReference>
<dbReference type="EnsemblMetazoa" id="PPA09516.1">
    <property type="protein sequence ID" value="PPA09516.1"/>
    <property type="gene ID" value="WBGene00099070"/>
</dbReference>
<dbReference type="GO" id="GO:0051028">
    <property type="term" value="P:mRNA transport"/>
    <property type="evidence" value="ECO:0007669"/>
    <property type="project" value="UniProtKB-KW"/>
</dbReference>
<evidence type="ECO:0000313" key="15">
    <source>
        <dbReference type="EnsemblMetazoa" id="PPA09516.1"/>
    </source>
</evidence>
<protein>
    <submittedName>
        <fullName evidence="15">Major sperm protein</fullName>
    </submittedName>
</protein>
<dbReference type="SUPFAM" id="SSF49354">
    <property type="entry name" value="PapD-like"/>
    <property type="match status" value="1"/>
</dbReference>
<proteinExistence type="inferred from homology"/>
<feature type="transmembrane region" description="Helical" evidence="14">
    <location>
        <begin position="260"/>
        <end position="283"/>
    </location>
</feature>
<comment type="similarity">
    <text evidence="3">Belongs to the NDC1 family.</text>
</comment>
<comment type="subcellular location">
    <subcellularLocation>
        <location evidence="1">Nucleus membrane</location>
        <topology evidence="1">Multi-pass membrane protein</topology>
    </subcellularLocation>
    <subcellularLocation>
        <location evidence="2">Nucleus</location>
        <location evidence="2">Nuclear pore complex</location>
    </subcellularLocation>
</comment>
<dbReference type="GO" id="GO:0015031">
    <property type="term" value="P:protein transport"/>
    <property type="evidence" value="ECO:0007669"/>
    <property type="project" value="UniProtKB-KW"/>
</dbReference>
<feature type="compositionally biased region" description="Basic and acidic residues" evidence="13">
    <location>
        <begin position="693"/>
        <end position="707"/>
    </location>
</feature>
<evidence type="ECO:0000256" key="8">
    <source>
        <dbReference type="ARBA" id="ARBA00022989"/>
    </source>
</evidence>
<keyword evidence="16" id="KW-1185">Reference proteome</keyword>
<dbReference type="Pfam" id="PF09531">
    <property type="entry name" value="Ndc1_Nup"/>
    <property type="match status" value="1"/>
</dbReference>
<dbReference type="InterPro" id="IPR013783">
    <property type="entry name" value="Ig-like_fold"/>
</dbReference>
<dbReference type="InterPro" id="IPR019049">
    <property type="entry name" value="Nucleoporin_prot_Ndc1/Nup"/>
</dbReference>
<evidence type="ECO:0000256" key="11">
    <source>
        <dbReference type="ARBA" id="ARBA00023136"/>
    </source>
</evidence>
<keyword evidence="11 14" id="KW-0472">Membrane</keyword>
<dbReference type="InterPro" id="IPR000535">
    <property type="entry name" value="MSP_dom"/>
</dbReference>
<feature type="transmembrane region" description="Helical" evidence="14">
    <location>
        <begin position="120"/>
        <end position="148"/>
    </location>
</feature>
<evidence type="ECO:0000256" key="7">
    <source>
        <dbReference type="ARBA" id="ARBA00022927"/>
    </source>
</evidence>
<evidence type="ECO:0000256" key="9">
    <source>
        <dbReference type="ARBA" id="ARBA00023010"/>
    </source>
</evidence>
<dbReference type="GO" id="GO:0006999">
    <property type="term" value="P:nuclear pore organization"/>
    <property type="evidence" value="ECO:0000318"/>
    <property type="project" value="GO_Central"/>
</dbReference>
<keyword evidence="9" id="KW-0811">Translocation</keyword>
<name>A0A2A6C1Q1_PRIPA</name>